<dbReference type="Pfam" id="PF04234">
    <property type="entry name" value="CopC"/>
    <property type="match status" value="1"/>
</dbReference>
<dbReference type="PANTHER" id="PTHR34820">
    <property type="entry name" value="INNER MEMBRANE PROTEIN YEBZ"/>
    <property type="match status" value="1"/>
</dbReference>
<dbReference type="Gene3D" id="2.60.40.1220">
    <property type="match status" value="1"/>
</dbReference>
<feature type="transmembrane region" description="Helical" evidence="10">
    <location>
        <begin position="259"/>
        <end position="279"/>
    </location>
</feature>
<comment type="caution">
    <text evidence="14">The sequence shown here is derived from an EMBL/GenBank/DDBJ whole genome shotgun (WGS) entry which is preliminary data.</text>
</comment>
<feature type="signal peptide" evidence="11">
    <location>
        <begin position="1"/>
        <end position="31"/>
    </location>
</feature>
<keyword evidence="15" id="KW-1185">Reference proteome</keyword>
<sequence>MAPISSVVTTRLIVALAVLSICLLMASAAWAHAVVLETSPEDGAELSTAPREIWLRFNEPVVPVSVRVLDASGTAITSPEGVSREAETVRVALPDGMKQGGYVISYRVTSGDGHPVAGSIVFGIGTTPEAEPADTAASDGAFSIISVAAVTMRALHYGTLLATAGGGLFIVLVLGHGTASSASLTTGLCLTAIVAGATSVLGVGLAGATLQGFSVDGLLTAEVWRTGLASSVGVAAMVAFSGLLSSVVGLALKGRVGNVALICGALLAAASLAATGHAATAPPEWLSRPLVFVHGLMAAYWVGALWPLVKVLREAPADEVIYAVRRFSGIAVIAVIVLAGAGGVLSVLQLGAMDAVTNTPYGWVWLVKMTLVAALLSLAALNRQRLSPALVKSTTRDGASAYLLLDRSVRTEIAVVAVVVLATASFGLTPPPRALLTQDGAGESRRHDHDPDGARPAGERHGYTTVVMAGQRMATIEIDPAQPGRNRFKAYLTEPGGSVVKPLEAHIDMANPGAGIEPITRSLNITAQGTVDGEIDLPMAGRWTLALDVLIDDFEKAVFRTELNVPEGAGP</sequence>
<keyword evidence="6 10" id="KW-1133">Transmembrane helix</keyword>
<evidence type="ECO:0000256" key="5">
    <source>
        <dbReference type="ARBA" id="ARBA00022729"/>
    </source>
</evidence>
<dbReference type="Proteomes" id="UP000321523">
    <property type="component" value="Unassembled WGS sequence"/>
</dbReference>
<feature type="domain" description="Copper resistance protein D" evidence="13">
    <location>
        <begin position="323"/>
        <end position="425"/>
    </location>
</feature>
<dbReference type="GO" id="GO:0005507">
    <property type="term" value="F:copper ion binding"/>
    <property type="evidence" value="ECO:0007669"/>
    <property type="project" value="InterPro"/>
</dbReference>
<feature type="domain" description="CopC" evidence="12">
    <location>
        <begin position="32"/>
        <end position="123"/>
    </location>
</feature>
<evidence type="ECO:0000256" key="11">
    <source>
        <dbReference type="SAM" id="SignalP"/>
    </source>
</evidence>
<evidence type="ECO:0000256" key="4">
    <source>
        <dbReference type="ARBA" id="ARBA00022723"/>
    </source>
</evidence>
<dbReference type="Pfam" id="PF05425">
    <property type="entry name" value="CopD"/>
    <property type="match status" value="1"/>
</dbReference>
<dbReference type="PANTHER" id="PTHR34820:SF4">
    <property type="entry name" value="INNER MEMBRANE PROTEIN YEBZ"/>
    <property type="match status" value="1"/>
</dbReference>
<dbReference type="InterPro" id="IPR032694">
    <property type="entry name" value="CopC/D"/>
</dbReference>
<dbReference type="AlphaFoldDB" id="A0A512DM81"/>
<protein>
    <submittedName>
        <fullName evidence="14">Copper resistance protein C</fullName>
    </submittedName>
</protein>
<proteinExistence type="predicted"/>
<gene>
    <name evidence="14" type="ORF">SAE02_17270</name>
</gene>
<dbReference type="GO" id="GO:0042597">
    <property type="term" value="C:periplasmic space"/>
    <property type="evidence" value="ECO:0007669"/>
    <property type="project" value="InterPro"/>
</dbReference>
<dbReference type="SUPFAM" id="SSF81296">
    <property type="entry name" value="E set domains"/>
    <property type="match status" value="1"/>
</dbReference>
<keyword evidence="7" id="KW-0186">Copper</keyword>
<keyword evidence="2" id="KW-1003">Cell membrane</keyword>
<evidence type="ECO:0000256" key="9">
    <source>
        <dbReference type="SAM" id="MobiDB-lite"/>
    </source>
</evidence>
<keyword evidence="8 10" id="KW-0472">Membrane</keyword>
<feature type="region of interest" description="Disordered" evidence="9">
    <location>
        <begin position="433"/>
        <end position="461"/>
    </location>
</feature>
<dbReference type="EMBL" id="BJYZ01000006">
    <property type="protein sequence ID" value="GEO37579.1"/>
    <property type="molecule type" value="Genomic_DNA"/>
</dbReference>
<dbReference type="GO" id="GO:0046688">
    <property type="term" value="P:response to copper ion"/>
    <property type="evidence" value="ECO:0007669"/>
    <property type="project" value="InterPro"/>
</dbReference>
<feature type="transmembrane region" description="Helical" evidence="10">
    <location>
        <begin position="291"/>
        <end position="309"/>
    </location>
</feature>
<dbReference type="GO" id="GO:0005886">
    <property type="term" value="C:plasma membrane"/>
    <property type="evidence" value="ECO:0007669"/>
    <property type="project" value="UniProtKB-SubCell"/>
</dbReference>
<dbReference type="InterPro" id="IPR008457">
    <property type="entry name" value="Cu-R_CopD_dom"/>
</dbReference>
<reference evidence="14 15" key="1">
    <citation type="submission" date="2019-07" db="EMBL/GenBank/DDBJ databases">
        <title>Whole genome shotgun sequence of Skermanella aerolata NBRC 106429.</title>
        <authorList>
            <person name="Hosoyama A."/>
            <person name="Uohara A."/>
            <person name="Ohji S."/>
            <person name="Ichikawa N."/>
        </authorList>
    </citation>
    <scope>NUCLEOTIDE SEQUENCE [LARGE SCALE GENOMIC DNA]</scope>
    <source>
        <strain evidence="14 15">NBRC 106429</strain>
    </source>
</reference>
<comment type="subcellular location">
    <subcellularLocation>
        <location evidence="1">Cell membrane</location>
        <topology evidence="1">Multi-pass membrane protein</topology>
    </subcellularLocation>
</comment>
<accession>A0A512DM81</accession>
<feature type="transmembrane region" description="Helical" evidence="10">
    <location>
        <begin position="228"/>
        <end position="252"/>
    </location>
</feature>
<evidence type="ECO:0000256" key="7">
    <source>
        <dbReference type="ARBA" id="ARBA00023008"/>
    </source>
</evidence>
<name>A0A512DM81_9PROT</name>
<evidence type="ECO:0000256" key="3">
    <source>
        <dbReference type="ARBA" id="ARBA00022692"/>
    </source>
</evidence>
<dbReference type="OrthoDB" id="8374223at2"/>
<keyword evidence="5 11" id="KW-0732">Signal</keyword>
<evidence type="ECO:0000256" key="1">
    <source>
        <dbReference type="ARBA" id="ARBA00004651"/>
    </source>
</evidence>
<feature type="transmembrane region" description="Helical" evidence="10">
    <location>
        <begin position="187"/>
        <end position="208"/>
    </location>
</feature>
<keyword evidence="3 10" id="KW-0812">Transmembrane</keyword>
<evidence type="ECO:0000259" key="12">
    <source>
        <dbReference type="Pfam" id="PF04234"/>
    </source>
</evidence>
<feature type="transmembrane region" description="Helical" evidence="10">
    <location>
        <begin position="154"/>
        <end position="175"/>
    </location>
</feature>
<dbReference type="InterPro" id="IPR014756">
    <property type="entry name" value="Ig_E-set"/>
</dbReference>
<dbReference type="GO" id="GO:0006825">
    <property type="term" value="P:copper ion transport"/>
    <property type="evidence" value="ECO:0007669"/>
    <property type="project" value="InterPro"/>
</dbReference>
<evidence type="ECO:0000256" key="8">
    <source>
        <dbReference type="ARBA" id="ARBA00023136"/>
    </source>
</evidence>
<dbReference type="InterPro" id="IPR014755">
    <property type="entry name" value="Cu-Rt/internalin_Ig-like"/>
</dbReference>
<organism evidence="14 15">
    <name type="scientific">Skermanella aerolata</name>
    <dbReference type="NCBI Taxonomy" id="393310"/>
    <lineage>
        <taxon>Bacteria</taxon>
        <taxon>Pseudomonadati</taxon>
        <taxon>Pseudomonadota</taxon>
        <taxon>Alphaproteobacteria</taxon>
        <taxon>Rhodospirillales</taxon>
        <taxon>Azospirillaceae</taxon>
        <taxon>Skermanella</taxon>
    </lineage>
</organism>
<feature type="chain" id="PRO_5022013216" evidence="11">
    <location>
        <begin position="32"/>
        <end position="571"/>
    </location>
</feature>
<evidence type="ECO:0000313" key="15">
    <source>
        <dbReference type="Proteomes" id="UP000321523"/>
    </source>
</evidence>
<feature type="transmembrane region" description="Helical" evidence="10">
    <location>
        <begin position="330"/>
        <end position="350"/>
    </location>
</feature>
<evidence type="ECO:0000256" key="10">
    <source>
        <dbReference type="SAM" id="Phobius"/>
    </source>
</evidence>
<keyword evidence="4" id="KW-0479">Metal-binding</keyword>
<evidence type="ECO:0000256" key="6">
    <source>
        <dbReference type="ARBA" id="ARBA00022989"/>
    </source>
</evidence>
<dbReference type="InterPro" id="IPR007348">
    <property type="entry name" value="CopC_dom"/>
</dbReference>
<evidence type="ECO:0000313" key="14">
    <source>
        <dbReference type="EMBL" id="GEO37579.1"/>
    </source>
</evidence>
<feature type="transmembrane region" description="Helical" evidence="10">
    <location>
        <begin position="362"/>
        <end position="381"/>
    </location>
</feature>
<evidence type="ECO:0000259" key="13">
    <source>
        <dbReference type="Pfam" id="PF05425"/>
    </source>
</evidence>
<feature type="compositionally biased region" description="Basic and acidic residues" evidence="9">
    <location>
        <begin position="442"/>
        <end position="461"/>
    </location>
</feature>
<evidence type="ECO:0000256" key="2">
    <source>
        <dbReference type="ARBA" id="ARBA00022475"/>
    </source>
</evidence>